<protein>
    <submittedName>
        <fullName evidence="1">Uncharacterized protein</fullName>
    </submittedName>
</protein>
<evidence type="ECO:0000313" key="2">
    <source>
        <dbReference type="Proteomes" id="UP000054279"/>
    </source>
</evidence>
<dbReference type="HOGENOM" id="CLU_1482908_0_0_1"/>
<evidence type="ECO:0000313" key="1">
    <source>
        <dbReference type="EMBL" id="KIJ40435.1"/>
    </source>
</evidence>
<dbReference type="Proteomes" id="UP000054279">
    <property type="component" value="Unassembled WGS sequence"/>
</dbReference>
<gene>
    <name evidence="1" type="ORF">M422DRAFT_256683</name>
</gene>
<dbReference type="AlphaFoldDB" id="A0A0C9VQG4"/>
<proteinExistence type="predicted"/>
<dbReference type="EMBL" id="KN837144">
    <property type="protein sequence ID" value="KIJ40435.1"/>
    <property type="molecule type" value="Genomic_DNA"/>
</dbReference>
<keyword evidence="2" id="KW-1185">Reference proteome</keyword>
<organism evidence="1 2">
    <name type="scientific">Sphaerobolus stellatus (strain SS14)</name>
    <dbReference type="NCBI Taxonomy" id="990650"/>
    <lineage>
        <taxon>Eukaryota</taxon>
        <taxon>Fungi</taxon>
        <taxon>Dikarya</taxon>
        <taxon>Basidiomycota</taxon>
        <taxon>Agaricomycotina</taxon>
        <taxon>Agaricomycetes</taxon>
        <taxon>Phallomycetidae</taxon>
        <taxon>Geastrales</taxon>
        <taxon>Sphaerobolaceae</taxon>
        <taxon>Sphaerobolus</taxon>
    </lineage>
</organism>
<name>A0A0C9VQG4_SPHS4</name>
<sequence length="182" mass="20377">MSVSQLSEVRRSASKPRRKPWKAEANWLLNNTSEMYMEASCGLVMDALFTPIERPSHDLHDDAPRATRIRKPVILDLLASFNDRQAHPIASSCGALLEMDTSAASAQHLMQIHSSSNESLVPKTLPPAPNPFDTTLPTIHHSNVGLQARRRIPYEVAFSRTYHAGFNLGLTRIPFSSRRELH</sequence>
<accession>A0A0C9VQG4</accession>
<reference evidence="1 2" key="1">
    <citation type="submission" date="2014-06" db="EMBL/GenBank/DDBJ databases">
        <title>Evolutionary Origins and Diversification of the Mycorrhizal Mutualists.</title>
        <authorList>
            <consortium name="DOE Joint Genome Institute"/>
            <consortium name="Mycorrhizal Genomics Consortium"/>
            <person name="Kohler A."/>
            <person name="Kuo A."/>
            <person name="Nagy L.G."/>
            <person name="Floudas D."/>
            <person name="Copeland A."/>
            <person name="Barry K.W."/>
            <person name="Cichocki N."/>
            <person name="Veneault-Fourrey C."/>
            <person name="LaButti K."/>
            <person name="Lindquist E.A."/>
            <person name="Lipzen A."/>
            <person name="Lundell T."/>
            <person name="Morin E."/>
            <person name="Murat C."/>
            <person name="Riley R."/>
            <person name="Ohm R."/>
            <person name="Sun H."/>
            <person name="Tunlid A."/>
            <person name="Henrissat B."/>
            <person name="Grigoriev I.V."/>
            <person name="Hibbett D.S."/>
            <person name="Martin F."/>
        </authorList>
    </citation>
    <scope>NUCLEOTIDE SEQUENCE [LARGE SCALE GENOMIC DNA]</scope>
    <source>
        <strain evidence="1 2">SS14</strain>
    </source>
</reference>